<dbReference type="Gene3D" id="3.40.50.1970">
    <property type="match status" value="1"/>
</dbReference>
<evidence type="ECO:0000256" key="2">
    <source>
        <dbReference type="ARBA" id="ARBA00023002"/>
    </source>
</evidence>
<dbReference type="GO" id="GO:0004022">
    <property type="term" value="F:alcohol dehydrogenase (NAD+) activity"/>
    <property type="evidence" value="ECO:0007669"/>
    <property type="project" value="TreeGrafter"/>
</dbReference>
<evidence type="ECO:0000313" key="7">
    <source>
        <dbReference type="EMBL" id="OLP50592.1"/>
    </source>
</evidence>
<proteinExistence type="inferred from homology"/>
<dbReference type="InterPro" id="IPR001670">
    <property type="entry name" value="ADH_Fe/GldA"/>
</dbReference>
<name>A0A1Q9A7P8_9HYPH</name>
<dbReference type="InterPro" id="IPR034786">
    <property type="entry name" value="MAR"/>
</dbReference>
<feature type="domain" description="Fe-containing alcohol dehydrogenase-like C-terminal" evidence="5">
    <location>
        <begin position="166"/>
        <end position="347"/>
    </location>
</feature>
<dbReference type="EMBL" id="JACIED010000003">
    <property type="protein sequence ID" value="MBB4008199.1"/>
    <property type="molecule type" value="Genomic_DNA"/>
</dbReference>
<organism evidence="7 8">
    <name type="scientific">Allorhizobium taibaishanense</name>
    <dbReference type="NCBI Taxonomy" id="887144"/>
    <lineage>
        <taxon>Bacteria</taxon>
        <taxon>Pseudomonadati</taxon>
        <taxon>Pseudomonadota</taxon>
        <taxon>Alphaproteobacteria</taxon>
        <taxon>Hyphomicrobiales</taxon>
        <taxon>Rhizobiaceae</taxon>
        <taxon>Rhizobium/Agrobacterium group</taxon>
        <taxon>Allorhizobium</taxon>
    </lineage>
</organism>
<dbReference type="SUPFAM" id="SSF56796">
    <property type="entry name" value="Dehydroquinate synthase-like"/>
    <property type="match status" value="1"/>
</dbReference>
<dbReference type="STRING" id="887144.BJF91_15110"/>
<reference evidence="7 8" key="1">
    <citation type="submission" date="2016-09" db="EMBL/GenBank/DDBJ databases">
        <title>Rhizobium oryziradicis sp. nov., isolated from the root of rice.</title>
        <authorList>
            <person name="Zhao J."/>
            <person name="Zhang X."/>
        </authorList>
    </citation>
    <scope>NUCLEOTIDE SEQUENCE [LARGE SCALE GENOMIC DNA]</scope>
    <source>
        <strain evidence="7 8">14971</strain>
    </source>
</reference>
<keyword evidence="3" id="KW-0520">NAD</keyword>
<accession>A0A1Q9A7P8</accession>
<evidence type="ECO:0000256" key="1">
    <source>
        <dbReference type="ARBA" id="ARBA00007358"/>
    </source>
</evidence>
<dbReference type="CDD" id="cd08177">
    <property type="entry name" value="MAR"/>
    <property type="match status" value="1"/>
</dbReference>
<evidence type="ECO:0000259" key="5">
    <source>
        <dbReference type="Pfam" id="PF25137"/>
    </source>
</evidence>
<protein>
    <submittedName>
        <fullName evidence="7">Maleylacetate reductase</fullName>
        <ecNumber evidence="6">1.3.1.32</ecNumber>
    </submittedName>
</protein>
<dbReference type="Pfam" id="PF00465">
    <property type="entry name" value="Fe-ADH"/>
    <property type="match status" value="1"/>
</dbReference>
<keyword evidence="2 6" id="KW-0560">Oxidoreductase</keyword>
<sequence length="353" mass="36822">MTLSFTYASSPARILFGCGTRARLADEIGRLGRGRALVLATPFQRADAEALASSLGSLAVGVFAGATMHTPVDITLQAAAVFEEQGADCVISLGGGSTIGLGKALARRIGADQIVIATTYAGSEVTNILGETENGLKTTVRGPDILPETVIYDPELTCGLPIGMSVTSGLNAMAHAVEALYAHDRNPITTMMAMEGIEALYKALPVIVAKPDNIAARTQALYGSWLCGSVLGMVSMALHHKLCHTIGGSFDMPHADTHAVLLPHTTAYTEVGAADLLKPVADLFEAPTAGAGLYDFAASIGAPLSLASLGFAEADIARAADLAMLTPYYNPRPIESEGIKLLIRRAWEGTRPC</sequence>
<dbReference type="Proteomes" id="UP000544107">
    <property type="component" value="Unassembled WGS sequence"/>
</dbReference>
<dbReference type="Gene3D" id="1.20.1090.10">
    <property type="entry name" value="Dehydroquinate synthase-like - alpha domain"/>
    <property type="match status" value="1"/>
</dbReference>
<dbReference type="EMBL" id="MKIN01000021">
    <property type="protein sequence ID" value="OLP50592.1"/>
    <property type="molecule type" value="Genomic_DNA"/>
</dbReference>
<comment type="caution">
    <text evidence="7">The sequence shown here is derived from an EMBL/GenBank/DDBJ whole genome shotgun (WGS) entry which is preliminary data.</text>
</comment>
<comment type="similarity">
    <text evidence="1">Belongs to the iron-containing alcohol dehydrogenase family.</text>
</comment>
<dbReference type="EC" id="1.3.1.32" evidence="6"/>
<dbReference type="PANTHER" id="PTHR11496:SF102">
    <property type="entry name" value="ALCOHOL DEHYDROGENASE 4"/>
    <property type="match status" value="1"/>
</dbReference>
<dbReference type="InterPro" id="IPR056798">
    <property type="entry name" value="ADH_Fe_C"/>
</dbReference>
<dbReference type="GO" id="GO:0018506">
    <property type="term" value="F:maleylacetate reductase activity"/>
    <property type="evidence" value="ECO:0007669"/>
    <property type="project" value="UniProtKB-EC"/>
</dbReference>
<evidence type="ECO:0000313" key="9">
    <source>
        <dbReference type="Proteomes" id="UP000544107"/>
    </source>
</evidence>
<evidence type="ECO:0000256" key="3">
    <source>
        <dbReference type="ARBA" id="ARBA00023027"/>
    </source>
</evidence>
<dbReference type="InterPro" id="IPR039697">
    <property type="entry name" value="Alcohol_dehydrogenase_Fe"/>
</dbReference>
<dbReference type="Proteomes" id="UP000185598">
    <property type="component" value="Unassembled WGS sequence"/>
</dbReference>
<evidence type="ECO:0000313" key="6">
    <source>
        <dbReference type="EMBL" id="MBB4008199.1"/>
    </source>
</evidence>
<feature type="domain" description="Alcohol dehydrogenase iron-type/glycerol dehydrogenase GldA" evidence="4">
    <location>
        <begin position="11"/>
        <end position="154"/>
    </location>
</feature>
<reference evidence="6 9" key="2">
    <citation type="submission" date="2020-08" db="EMBL/GenBank/DDBJ databases">
        <title>Genomic Encyclopedia of Type Strains, Phase IV (KMG-IV): sequencing the most valuable type-strain genomes for metagenomic binning, comparative biology and taxonomic classification.</title>
        <authorList>
            <person name="Goeker M."/>
        </authorList>
    </citation>
    <scope>NUCLEOTIDE SEQUENCE [LARGE SCALE GENOMIC DNA]</scope>
    <source>
        <strain evidence="6 9">DSM 100021</strain>
    </source>
</reference>
<keyword evidence="8" id="KW-1185">Reference proteome</keyword>
<evidence type="ECO:0000313" key="8">
    <source>
        <dbReference type="Proteomes" id="UP000185598"/>
    </source>
</evidence>
<dbReference type="Pfam" id="PF25137">
    <property type="entry name" value="ADH_Fe_C"/>
    <property type="match status" value="1"/>
</dbReference>
<dbReference type="AlphaFoldDB" id="A0A1Q9A7P8"/>
<evidence type="ECO:0000259" key="4">
    <source>
        <dbReference type="Pfam" id="PF00465"/>
    </source>
</evidence>
<gene>
    <name evidence="7" type="ORF">BJF91_15110</name>
    <name evidence="6" type="ORF">GGQ71_002479</name>
</gene>
<dbReference type="GO" id="GO:0046872">
    <property type="term" value="F:metal ion binding"/>
    <property type="evidence" value="ECO:0007669"/>
    <property type="project" value="InterPro"/>
</dbReference>
<dbReference type="PANTHER" id="PTHR11496">
    <property type="entry name" value="ALCOHOL DEHYDROGENASE"/>
    <property type="match status" value="1"/>
</dbReference>
<dbReference type="RefSeq" id="WP_075614484.1">
    <property type="nucleotide sequence ID" value="NZ_JACIED010000003.1"/>
</dbReference>
<dbReference type="OrthoDB" id="3812122at2"/>